<dbReference type="EMBL" id="BFAD01000018">
    <property type="protein sequence ID" value="GBE89979.1"/>
    <property type="molecule type" value="Genomic_DNA"/>
</dbReference>
<gene>
    <name evidence="1" type="ORF">SCP_1800010</name>
</gene>
<name>A0A401H6G8_9APHY</name>
<keyword evidence="2" id="KW-1185">Reference proteome</keyword>
<evidence type="ECO:0000313" key="2">
    <source>
        <dbReference type="Proteomes" id="UP000287166"/>
    </source>
</evidence>
<dbReference type="OrthoDB" id="2269034at2759"/>
<dbReference type="AlphaFoldDB" id="A0A401H6G8"/>
<dbReference type="RefSeq" id="XP_027620892.1">
    <property type="nucleotide sequence ID" value="XM_027765091.1"/>
</dbReference>
<sequence length="586" mass="65389">MMAGQSHPDFLGAPSARSYRELLDIGSLSRPYFHEDSKQADSTALQYSLGSSCYINELAPELLATTFLHVLDPMAAPHWELFIWPSATLKSTRKLIKLKQVCRYWREICVNTPSLSNTVHDFRGSNSSIIQEVIKCGTISLNVCVDRYFPSPVTLPLFKSGGWRIHNLHLYFPEDRSFAFRLTAQPNNHGLAHESLEPLELQHIHLCTDFPASALEHFTVSSSAIEGGPFYPTLFQDHAPQLKTLALRSSTWLPANMFISLTHLYICLSFKRIRHVQPLRNSVWVLPRLLIFMAGCPNLEVVSLWNIFSAWTVLDGIPSITLRRLERLEIGGAHQDVIKWLLKHITIPADFAAVRISNVVCTSGGSELKVLLPLLPSIDPGTMHVRQTSNGLSVSITDSSSSIGVETVRSNPEAEIWTPTVWALWHLEGVQELYLIGTHEVVIEFFAGIYELLKQLPLLSTLVYRDSAPPNLLFEYLSPPVNTTPNGPPCPHLSTLRICIPEGTTLDFPKLVAFTETRARAGHPLHRVTLEFESHASDLHAEVEVLGTYVEFVELREYDTTSASMSLPVPATCTLTSDATGQLWGT</sequence>
<dbReference type="GeneID" id="38786896"/>
<evidence type="ECO:0000313" key="1">
    <source>
        <dbReference type="EMBL" id="GBE89979.1"/>
    </source>
</evidence>
<proteinExistence type="predicted"/>
<comment type="caution">
    <text evidence="1">The sequence shown here is derived from an EMBL/GenBank/DDBJ whole genome shotgun (WGS) entry which is preliminary data.</text>
</comment>
<dbReference type="InParanoid" id="A0A401H6G8"/>
<protein>
    <recommendedName>
        <fullName evidence="3">F-box domain-containing protein</fullName>
    </recommendedName>
</protein>
<reference evidence="1 2" key="1">
    <citation type="journal article" date="2018" name="Sci. Rep.">
        <title>Genome sequence of the cauliflower mushroom Sparassis crispa (Hanabiratake) and its association with beneficial usage.</title>
        <authorList>
            <person name="Kiyama R."/>
            <person name="Furutani Y."/>
            <person name="Kawaguchi K."/>
            <person name="Nakanishi T."/>
        </authorList>
    </citation>
    <scope>NUCLEOTIDE SEQUENCE [LARGE SCALE GENOMIC DNA]</scope>
</reference>
<evidence type="ECO:0008006" key="3">
    <source>
        <dbReference type="Google" id="ProtNLM"/>
    </source>
</evidence>
<organism evidence="1 2">
    <name type="scientific">Sparassis crispa</name>
    <dbReference type="NCBI Taxonomy" id="139825"/>
    <lineage>
        <taxon>Eukaryota</taxon>
        <taxon>Fungi</taxon>
        <taxon>Dikarya</taxon>
        <taxon>Basidiomycota</taxon>
        <taxon>Agaricomycotina</taxon>
        <taxon>Agaricomycetes</taxon>
        <taxon>Polyporales</taxon>
        <taxon>Sparassidaceae</taxon>
        <taxon>Sparassis</taxon>
    </lineage>
</organism>
<accession>A0A401H6G8</accession>
<dbReference type="Proteomes" id="UP000287166">
    <property type="component" value="Unassembled WGS sequence"/>
</dbReference>